<dbReference type="Gene3D" id="3.40.50.300">
    <property type="entry name" value="P-loop containing nucleotide triphosphate hydrolases"/>
    <property type="match status" value="1"/>
</dbReference>
<organism evidence="2 3">
    <name type="scientific">Terfezia boudieri ATCC MYA-4762</name>
    <dbReference type="NCBI Taxonomy" id="1051890"/>
    <lineage>
        <taxon>Eukaryota</taxon>
        <taxon>Fungi</taxon>
        <taxon>Dikarya</taxon>
        <taxon>Ascomycota</taxon>
        <taxon>Pezizomycotina</taxon>
        <taxon>Pezizomycetes</taxon>
        <taxon>Pezizales</taxon>
        <taxon>Pezizaceae</taxon>
        <taxon>Terfezia</taxon>
    </lineage>
</organism>
<gene>
    <name evidence="2" type="ORF">L211DRAFT_582488</name>
</gene>
<keyword evidence="3" id="KW-1185">Reference proteome</keyword>
<dbReference type="SUPFAM" id="SSF52540">
    <property type="entry name" value="P-loop containing nucleoside triphosphate hydrolases"/>
    <property type="match status" value="1"/>
</dbReference>
<dbReference type="InParanoid" id="A0A3N4LAA0"/>
<dbReference type="STRING" id="1051890.A0A3N4LAA0"/>
<dbReference type="AlphaFoldDB" id="A0A3N4LAA0"/>
<evidence type="ECO:0000313" key="3">
    <source>
        <dbReference type="Proteomes" id="UP000267821"/>
    </source>
</evidence>
<dbReference type="Proteomes" id="UP000267821">
    <property type="component" value="Unassembled WGS sequence"/>
</dbReference>
<dbReference type="InterPro" id="IPR027417">
    <property type="entry name" value="P-loop_NTPase"/>
</dbReference>
<evidence type="ECO:0000256" key="1">
    <source>
        <dbReference type="SAM" id="MobiDB-lite"/>
    </source>
</evidence>
<dbReference type="GO" id="GO:0016787">
    <property type="term" value="F:hydrolase activity"/>
    <property type="evidence" value="ECO:0007669"/>
    <property type="project" value="UniProtKB-KW"/>
</dbReference>
<proteinExistence type="predicted"/>
<evidence type="ECO:0000313" key="2">
    <source>
        <dbReference type="EMBL" id="RPB19824.1"/>
    </source>
</evidence>
<keyword evidence="2" id="KW-0378">Hydrolase</keyword>
<dbReference type="EMBL" id="ML121582">
    <property type="protein sequence ID" value="RPB19824.1"/>
    <property type="molecule type" value="Genomic_DNA"/>
</dbReference>
<sequence>MTTLPTTPLLNPTSTSPLLHPQPHSLSSSIHSHLPILILIAGPPCSGKKSVLNALKSKLDSLSHGSLHIAILHLRDFHVPAEDSGSSSSVGEKRDRDMECLASYDLPLLVSVIKDLTARGAGAGGAKAPYYDIPSGTRSWGFVPLSGPGSTGGGGIIPEIILCEGHYLLHPPLLSQTPPLSPTIIKIYSETSPDVRLARRVLRDSSPPHCLPLDYIFDTYVRFGKPAAEVGITPTKVLADIILPKGAEGPGVELIAHGVVDDLNMLGRGVKGRSKEKGVTLNPVGMGMATTLKEADLRAGLAYYETV</sequence>
<feature type="region of interest" description="Disordered" evidence="1">
    <location>
        <begin position="1"/>
        <end position="24"/>
    </location>
</feature>
<dbReference type="OrthoDB" id="738517at2759"/>
<reference evidence="2 3" key="1">
    <citation type="journal article" date="2018" name="Nat. Ecol. Evol.">
        <title>Pezizomycetes genomes reveal the molecular basis of ectomycorrhizal truffle lifestyle.</title>
        <authorList>
            <person name="Murat C."/>
            <person name="Payen T."/>
            <person name="Noel B."/>
            <person name="Kuo A."/>
            <person name="Morin E."/>
            <person name="Chen J."/>
            <person name="Kohler A."/>
            <person name="Krizsan K."/>
            <person name="Balestrini R."/>
            <person name="Da Silva C."/>
            <person name="Montanini B."/>
            <person name="Hainaut M."/>
            <person name="Levati E."/>
            <person name="Barry K.W."/>
            <person name="Belfiori B."/>
            <person name="Cichocki N."/>
            <person name="Clum A."/>
            <person name="Dockter R.B."/>
            <person name="Fauchery L."/>
            <person name="Guy J."/>
            <person name="Iotti M."/>
            <person name="Le Tacon F."/>
            <person name="Lindquist E.A."/>
            <person name="Lipzen A."/>
            <person name="Malagnac F."/>
            <person name="Mello A."/>
            <person name="Molinier V."/>
            <person name="Miyauchi S."/>
            <person name="Poulain J."/>
            <person name="Riccioni C."/>
            <person name="Rubini A."/>
            <person name="Sitrit Y."/>
            <person name="Splivallo R."/>
            <person name="Traeger S."/>
            <person name="Wang M."/>
            <person name="Zifcakova L."/>
            <person name="Wipf D."/>
            <person name="Zambonelli A."/>
            <person name="Paolocci F."/>
            <person name="Nowrousian M."/>
            <person name="Ottonello S."/>
            <person name="Baldrian P."/>
            <person name="Spatafora J.W."/>
            <person name="Henrissat B."/>
            <person name="Nagy L.G."/>
            <person name="Aury J.M."/>
            <person name="Wincker P."/>
            <person name="Grigoriev I.V."/>
            <person name="Bonfante P."/>
            <person name="Martin F.M."/>
        </authorList>
    </citation>
    <scope>NUCLEOTIDE SEQUENCE [LARGE SCALE GENOMIC DNA]</scope>
    <source>
        <strain evidence="2 3">ATCC MYA-4762</strain>
    </source>
</reference>
<protein>
    <submittedName>
        <fullName evidence="2">P-loop containing nucleoside triphosphate hydrolase protein</fullName>
    </submittedName>
</protein>
<dbReference type="PANTHER" id="PTHR10285">
    <property type="entry name" value="URIDINE KINASE"/>
    <property type="match status" value="1"/>
</dbReference>
<name>A0A3N4LAA0_9PEZI</name>
<accession>A0A3N4LAA0</accession>